<proteinExistence type="predicted"/>
<reference evidence="1" key="2">
    <citation type="journal article" date="2022" name="New Phytol.">
        <title>Evolutionary transition to the ectomycorrhizal habit in the genomes of a hyperdiverse lineage of mushroom-forming fungi.</title>
        <authorList>
            <person name="Looney B."/>
            <person name="Miyauchi S."/>
            <person name="Morin E."/>
            <person name="Drula E."/>
            <person name="Courty P.E."/>
            <person name="Kohler A."/>
            <person name="Kuo A."/>
            <person name="LaButti K."/>
            <person name="Pangilinan J."/>
            <person name="Lipzen A."/>
            <person name="Riley R."/>
            <person name="Andreopoulos W."/>
            <person name="He G."/>
            <person name="Johnson J."/>
            <person name="Nolan M."/>
            <person name="Tritt A."/>
            <person name="Barry K.W."/>
            <person name="Grigoriev I.V."/>
            <person name="Nagy L.G."/>
            <person name="Hibbett D."/>
            <person name="Henrissat B."/>
            <person name="Matheny P.B."/>
            <person name="Labbe J."/>
            <person name="Martin F.M."/>
        </authorList>
    </citation>
    <scope>NUCLEOTIDE SEQUENCE</scope>
    <source>
        <strain evidence="1">HHB10654</strain>
    </source>
</reference>
<reference evidence="1" key="1">
    <citation type="submission" date="2021-03" db="EMBL/GenBank/DDBJ databases">
        <authorList>
            <consortium name="DOE Joint Genome Institute"/>
            <person name="Ahrendt S."/>
            <person name="Looney B.P."/>
            <person name="Miyauchi S."/>
            <person name="Morin E."/>
            <person name="Drula E."/>
            <person name="Courty P.E."/>
            <person name="Chicoki N."/>
            <person name="Fauchery L."/>
            <person name="Kohler A."/>
            <person name="Kuo A."/>
            <person name="Labutti K."/>
            <person name="Pangilinan J."/>
            <person name="Lipzen A."/>
            <person name="Riley R."/>
            <person name="Andreopoulos W."/>
            <person name="He G."/>
            <person name="Johnson J."/>
            <person name="Barry K.W."/>
            <person name="Grigoriev I.V."/>
            <person name="Nagy L."/>
            <person name="Hibbett D."/>
            <person name="Henrissat B."/>
            <person name="Matheny P.B."/>
            <person name="Labbe J."/>
            <person name="Martin F."/>
        </authorList>
    </citation>
    <scope>NUCLEOTIDE SEQUENCE</scope>
    <source>
        <strain evidence="1">HHB10654</strain>
    </source>
</reference>
<dbReference type="EMBL" id="MU277244">
    <property type="protein sequence ID" value="KAI0057664.1"/>
    <property type="molecule type" value="Genomic_DNA"/>
</dbReference>
<organism evidence="1 2">
    <name type="scientific">Artomyces pyxidatus</name>
    <dbReference type="NCBI Taxonomy" id="48021"/>
    <lineage>
        <taxon>Eukaryota</taxon>
        <taxon>Fungi</taxon>
        <taxon>Dikarya</taxon>
        <taxon>Basidiomycota</taxon>
        <taxon>Agaricomycotina</taxon>
        <taxon>Agaricomycetes</taxon>
        <taxon>Russulales</taxon>
        <taxon>Auriscalpiaceae</taxon>
        <taxon>Artomyces</taxon>
    </lineage>
</organism>
<comment type="caution">
    <text evidence="1">The sequence shown here is derived from an EMBL/GenBank/DDBJ whole genome shotgun (WGS) entry which is preliminary data.</text>
</comment>
<gene>
    <name evidence="1" type="ORF">BV25DRAFT_1360755</name>
</gene>
<evidence type="ECO:0000313" key="1">
    <source>
        <dbReference type="EMBL" id="KAI0057664.1"/>
    </source>
</evidence>
<accession>A0ACB8SMC6</accession>
<name>A0ACB8SMC6_9AGAM</name>
<sequence>MDSDASALLSTALEIRAAIEAADRFDAIGHCATKIRVGSRRRYSMHGIRKEEEEATANEVRGRTHAMLLYRDAPVHATGTLAEPFHLTITRPGCEFDEDIKPTNSTTLRESKAEDPDSEDDESDSLEDGAVADAYFSAGGKEEGWLKQIFDSASVSGYGDVRTQETKVDPEVRNAREIPASEFTVAPALLDTVRTAWAAHFWPAAVHVAPYKIHLYGPGGGFQAHRDTPEAGLVGTFLLGLGDSTQARNLEVRVRGARNSNKAAFSACVGRWVAFYSDVPHRVVELETGYRAVAAFKVFRDDDADLGAVAGGAGALQRVQAVTDKLSAPVGLFLEHKYSLGTQRLSGFDAVVYEAFARRTDIEVHLLPVVTKWNAVIETDSGREMGYYGKNCDEEDLPEGSFSAPVYPLTAAHVRAVAKGEIQSQFDGWWYPRAEDKAKSVEGLVWLKDLTEDVQFLATDLDSTTVTWSTSTVDLDYTGNESRPYSEDSIYLSYALVAVEKKLL</sequence>
<evidence type="ECO:0000313" key="2">
    <source>
        <dbReference type="Proteomes" id="UP000814140"/>
    </source>
</evidence>
<protein>
    <submittedName>
        <fullName evidence="1">Uncharacterized protein</fullName>
    </submittedName>
</protein>
<dbReference type="Proteomes" id="UP000814140">
    <property type="component" value="Unassembled WGS sequence"/>
</dbReference>
<keyword evidence="2" id="KW-1185">Reference proteome</keyword>